<dbReference type="PROSITE" id="PS50853">
    <property type="entry name" value="FN3"/>
    <property type="match status" value="1"/>
</dbReference>
<name>A0A8J9UWQ2_9NEOP</name>
<evidence type="ECO:0000256" key="16">
    <source>
        <dbReference type="SAM" id="SignalP"/>
    </source>
</evidence>
<feature type="domain" description="Fibronectin type-III" evidence="17">
    <location>
        <begin position="741"/>
        <end position="842"/>
    </location>
</feature>
<dbReference type="CDD" id="cd00063">
    <property type="entry name" value="FN3"/>
    <property type="match status" value="1"/>
</dbReference>
<dbReference type="InterPro" id="IPR006212">
    <property type="entry name" value="Furin_repeat"/>
</dbReference>
<dbReference type="Pfam" id="PF01030">
    <property type="entry name" value="Recep_L_domain"/>
    <property type="match status" value="2"/>
</dbReference>
<evidence type="ECO:0000256" key="13">
    <source>
        <dbReference type="ARBA" id="ARBA00023180"/>
    </source>
</evidence>
<keyword evidence="6" id="KW-0547">Nucleotide-binding</keyword>
<evidence type="ECO:0000256" key="11">
    <source>
        <dbReference type="ARBA" id="ARBA00023137"/>
    </source>
</evidence>
<dbReference type="SUPFAM" id="SSF49265">
    <property type="entry name" value="Fibronectin type III"/>
    <property type="match status" value="2"/>
</dbReference>
<dbReference type="GO" id="GO:0016020">
    <property type="term" value="C:membrane"/>
    <property type="evidence" value="ECO:0007669"/>
    <property type="project" value="UniProtKB-SubCell"/>
</dbReference>
<evidence type="ECO:0000256" key="2">
    <source>
        <dbReference type="ARBA" id="ARBA00011902"/>
    </source>
</evidence>
<dbReference type="EC" id="2.7.10.1" evidence="2"/>
<keyword evidence="12" id="KW-0675">Receptor</keyword>
<gene>
    <name evidence="18" type="ORF">BINO364_LOCUS12567</name>
</gene>
<evidence type="ECO:0000256" key="8">
    <source>
        <dbReference type="ARBA" id="ARBA00022840"/>
    </source>
</evidence>
<keyword evidence="5 15" id="KW-0812">Transmembrane</keyword>
<dbReference type="InterPro" id="IPR003961">
    <property type="entry name" value="FN3_dom"/>
</dbReference>
<evidence type="ECO:0000256" key="7">
    <source>
        <dbReference type="ARBA" id="ARBA00022777"/>
    </source>
</evidence>
<dbReference type="Gene3D" id="3.80.20.20">
    <property type="entry name" value="Receptor L-domain"/>
    <property type="match status" value="2"/>
</dbReference>
<feature type="signal peptide" evidence="16">
    <location>
        <begin position="1"/>
        <end position="20"/>
    </location>
</feature>
<dbReference type="OrthoDB" id="6612654at2759"/>
<dbReference type="InterPro" id="IPR013783">
    <property type="entry name" value="Ig-like_fold"/>
</dbReference>
<dbReference type="Proteomes" id="UP000838878">
    <property type="component" value="Chromosome 6"/>
</dbReference>
<evidence type="ECO:0000256" key="4">
    <source>
        <dbReference type="ARBA" id="ARBA00022679"/>
    </source>
</evidence>
<keyword evidence="19" id="KW-1185">Reference proteome</keyword>
<comment type="subcellular location">
    <subcellularLocation>
        <location evidence="1">Membrane</location>
        <topology evidence="1">Single-pass type I membrane protein</topology>
    </subcellularLocation>
</comment>
<dbReference type="InterPro" id="IPR006211">
    <property type="entry name" value="Furin-like_Cys-rich_dom"/>
</dbReference>
<evidence type="ECO:0000259" key="17">
    <source>
        <dbReference type="PROSITE" id="PS50853"/>
    </source>
</evidence>
<evidence type="ECO:0000256" key="3">
    <source>
        <dbReference type="ARBA" id="ARBA00022553"/>
    </source>
</evidence>
<evidence type="ECO:0000256" key="1">
    <source>
        <dbReference type="ARBA" id="ARBA00004479"/>
    </source>
</evidence>
<keyword evidence="3" id="KW-0597">Phosphoprotein</keyword>
<keyword evidence="13" id="KW-0325">Glycoprotein</keyword>
<protein>
    <recommendedName>
        <fullName evidence="2">receptor protein-tyrosine kinase</fullName>
        <ecNumber evidence="2">2.7.10.1</ecNumber>
    </recommendedName>
</protein>
<accession>A0A8J9UWQ2</accession>
<dbReference type="SUPFAM" id="SSF57184">
    <property type="entry name" value="Growth factor receptor domain"/>
    <property type="match status" value="1"/>
</dbReference>
<evidence type="ECO:0000313" key="19">
    <source>
        <dbReference type="Proteomes" id="UP000838878"/>
    </source>
</evidence>
<evidence type="ECO:0000256" key="12">
    <source>
        <dbReference type="ARBA" id="ARBA00023170"/>
    </source>
</evidence>
<sequence>MAKTFLTWIICSTLVNLSFTLNWPTEYHGFCFNMHLNYMYKVKKLQNCTVVVGDLKVMPFEKSTVEDFKNMSFPKLKEVTGYMVVYRVFGLETFSDLFPNLTRIRGNTLLYNYALIVYDMPDLREVSLNGLLKIDRGGVIIWGGPLTCNVDTIDWNAIAPGSRHVLSKPDKHCNFPCSCTRNLATNRCWSNKKCQIFLEGPESYNCSTECFGCRNTNTSLCTLCREFSYNQKCVSRCPNDTLLLTDSNYCVTKDECKHLERWAWNNTCVSECPINYDKSKQRSGQITCVPCFDCHKTCRNLTIQSLSSIQAAENCVYVNGSLTIHIWSIPRVTNELRYYLKNIVEVKDYVHIYSSISLTSLDFLSSLQRIRGQRLFNNKYSLLVYNMHNLQTLFVSNVTQKLKVDRGTLRFYRNPMLCMQEINKLINLFPTAPTKLDIPQGMNGYSGVCNSVSLHLKIKEMNETSAIATFHPLAKDVHYTVLYVRIPQGINSSVVPESCSDFEWFAINVFDTTRNIVEVALQHLRPASNYAICIEQYEPTTRHLSRSNIIKFRTLVGKPEPPFILELVASSSSVIVIRWVDHLDYRNDIIRYELDVILVDILDKYIIARDHCVSRDDDLYDIDFSRHAKVMRPPRNYEKGCESMCGVLSSVTIGAMVEDHFEICDTFKDCNSESDRPKNCSSNGLIKTLALDINGRKKKYQVGGLSPFRDYKFSLRACTKDACSRSARGTVRTLHSNIADLPYNMTLSANISGYIFVGWNSPKITNGPILSYTIEVYPNIMNQKSSDMKYVMLQSWCVPGNKTNLIVKSNKATKYFVRVCSSTLVHAYICNDWCKIDVTADDASHEHEIIWWWSGVLFGIFLCVFSCVVGYKFKKRNSDTIPLFDATSAHRQESEPPASMLSDFAPVYRVSWLELRDLS</sequence>
<evidence type="ECO:0000313" key="18">
    <source>
        <dbReference type="EMBL" id="CAH0727192.1"/>
    </source>
</evidence>
<dbReference type="InterPro" id="IPR036941">
    <property type="entry name" value="Rcpt_L-dom_sf"/>
</dbReference>
<dbReference type="Gene3D" id="2.10.220.10">
    <property type="entry name" value="Hormone Receptor, Insulin-like Growth Factor Receptor 1, Chain A, domain 2"/>
    <property type="match status" value="1"/>
</dbReference>
<keyword evidence="8" id="KW-0067">ATP-binding</keyword>
<proteinExistence type="predicted"/>
<evidence type="ECO:0000256" key="14">
    <source>
        <dbReference type="ARBA" id="ARBA00051243"/>
    </source>
</evidence>
<dbReference type="CDD" id="cd00064">
    <property type="entry name" value="FU"/>
    <property type="match status" value="1"/>
</dbReference>
<keyword evidence="10 15" id="KW-0472">Membrane</keyword>
<dbReference type="AlphaFoldDB" id="A0A8J9UWQ2"/>
<dbReference type="GO" id="GO:0005524">
    <property type="term" value="F:ATP binding"/>
    <property type="evidence" value="ECO:0007669"/>
    <property type="project" value="UniProtKB-KW"/>
</dbReference>
<keyword evidence="11" id="KW-0829">Tyrosine-protein kinase</keyword>
<dbReference type="EMBL" id="OV170226">
    <property type="protein sequence ID" value="CAH0727192.1"/>
    <property type="molecule type" value="Genomic_DNA"/>
</dbReference>
<dbReference type="InterPro" id="IPR000494">
    <property type="entry name" value="Rcpt_L-dom"/>
</dbReference>
<dbReference type="SUPFAM" id="SSF52058">
    <property type="entry name" value="L domain-like"/>
    <property type="match status" value="2"/>
</dbReference>
<dbReference type="InterPro" id="IPR009030">
    <property type="entry name" value="Growth_fac_rcpt_cys_sf"/>
</dbReference>
<keyword evidence="9 15" id="KW-1133">Transmembrane helix</keyword>
<evidence type="ECO:0000256" key="10">
    <source>
        <dbReference type="ARBA" id="ARBA00023136"/>
    </source>
</evidence>
<dbReference type="Pfam" id="PF00757">
    <property type="entry name" value="Furin-like"/>
    <property type="match status" value="1"/>
</dbReference>
<evidence type="ECO:0000256" key="9">
    <source>
        <dbReference type="ARBA" id="ARBA00022989"/>
    </source>
</evidence>
<feature type="transmembrane region" description="Helical" evidence="15">
    <location>
        <begin position="850"/>
        <end position="871"/>
    </location>
</feature>
<feature type="chain" id="PRO_5035434618" description="receptor protein-tyrosine kinase" evidence="16">
    <location>
        <begin position="21"/>
        <end position="919"/>
    </location>
</feature>
<keyword evidence="16" id="KW-0732">Signal</keyword>
<feature type="non-terminal residue" evidence="18">
    <location>
        <position position="919"/>
    </location>
</feature>
<evidence type="ECO:0000256" key="6">
    <source>
        <dbReference type="ARBA" id="ARBA00022741"/>
    </source>
</evidence>
<reference evidence="18" key="1">
    <citation type="submission" date="2021-12" db="EMBL/GenBank/DDBJ databases">
        <authorList>
            <person name="Martin H S."/>
        </authorList>
    </citation>
    <scope>NUCLEOTIDE SEQUENCE</scope>
</reference>
<evidence type="ECO:0000256" key="5">
    <source>
        <dbReference type="ARBA" id="ARBA00022692"/>
    </source>
</evidence>
<dbReference type="Gene3D" id="2.60.40.10">
    <property type="entry name" value="Immunoglobulins"/>
    <property type="match status" value="2"/>
</dbReference>
<comment type="catalytic activity">
    <reaction evidence="14">
        <text>L-tyrosyl-[protein] + ATP = O-phospho-L-tyrosyl-[protein] + ADP + H(+)</text>
        <dbReference type="Rhea" id="RHEA:10596"/>
        <dbReference type="Rhea" id="RHEA-COMP:10136"/>
        <dbReference type="Rhea" id="RHEA-COMP:20101"/>
        <dbReference type="ChEBI" id="CHEBI:15378"/>
        <dbReference type="ChEBI" id="CHEBI:30616"/>
        <dbReference type="ChEBI" id="CHEBI:46858"/>
        <dbReference type="ChEBI" id="CHEBI:61978"/>
        <dbReference type="ChEBI" id="CHEBI:456216"/>
        <dbReference type="EC" id="2.7.10.1"/>
    </reaction>
</comment>
<organism evidence="18 19">
    <name type="scientific">Brenthis ino</name>
    <name type="common">lesser marbled fritillary</name>
    <dbReference type="NCBI Taxonomy" id="405034"/>
    <lineage>
        <taxon>Eukaryota</taxon>
        <taxon>Metazoa</taxon>
        <taxon>Ecdysozoa</taxon>
        <taxon>Arthropoda</taxon>
        <taxon>Hexapoda</taxon>
        <taxon>Insecta</taxon>
        <taxon>Pterygota</taxon>
        <taxon>Neoptera</taxon>
        <taxon>Endopterygota</taxon>
        <taxon>Lepidoptera</taxon>
        <taxon>Glossata</taxon>
        <taxon>Ditrysia</taxon>
        <taxon>Papilionoidea</taxon>
        <taxon>Nymphalidae</taxon>
        <taxon>Heliconiinae</taxon>
        <taxon>Argynnini</taxon>
        <taxon>Brenthis</taxon>
    </lineage>
</organism>
<evidence type="ECO:0000256" key="15">
    <source>
        <dbReference type="SAM" id="Phobius"/>
    </source>
</evidence>
<keyword evidence="7" id="KW-0418">Kinase</keyword>
<dbReference type="GO" id="GO:0004714">
    <property type="term" value="F:transmembrane receptor protein tyrosine kinase activity"/>
    <property type="evidence" value="ECO:0007669"/>
    <property type="project" value="UniProtKB-EC"/>
</dbReference>
<dbReference type="InterPro" id="IPR036116">
    <property type="entry name" value="FN3_sf"/>
</dbReference>
<keyword evidence="4" id="KW-0808">Transferase</keyword>